<accession>A0A9W9BQS8</accession>
<feature type="region of interest" description="Disordered" evidence="1">
    <location>
        <begin position="283"/>
        <end position="397"/>
    </location>
</feature>
<evidence type="ECO:0000313" key="3">
    <source>
        <dbReference type="Proteomes" id="UP001140502"/>
    </source>
</evidence>
<feature type="compositionally biased region" description="Polar residues" evidence="1">
    <location>
        <begin position="381"/>
        <end position="397"/>
    </location>
</feature>
<feature type="compositionally biased region" description="Low complexity" evidence="1">
    <location>
        <begin position="140"/>
        <end position="151"/>
    </location>
</feature>
<feature type="compositionally biased region" description="Pro residues" evidence="1">
    <location>
        <begin position="344"/>
        <end position="362"/>
    </location>
</feature>
<name>A0A9W9BQS8_9HYPO</name>
<sequence>MCPSNDKNTICGQRYSHLMQAGTRFTFGPQCRTSVQDHIIRNRLTPLKWRKNFDELLEAMYLTQHGAHIVDLMRAKVETGLRARIRNMVSGGLIKEEVRNGDTRYAWRADADNFLGLQGWWKDWSPAASQKLAKPDKKPSSVPASKSPKGKNTILKQSLSGNRVRGGNIGSNAIAGVGGDVNLRQTIYIYCRDDISLDNDSSDDHDDDGSDVLIYKESVSEDDDLFDSSEDDELVEVPEVKTEAHNIAMDDATPTQQTKPGFLTHPLQPFQYQQFINNCNHSCGHHHQPPPNPVVPDLPFPPPPPPQFPPRTAPPAEAETPSASGSSSGVLYTPSSSASDLHTIPPPTPITVPCDPTPPPPIIISSGPALPGNVTGRPCSISPQESASEINPSPQGRLSLRTSIDRRVIRAGLQDCTEDQLLQTIDQLGNALTGNMIWRLKVLSGPDDPAWLAQDLEEKKDRHLDLLEVVCEELNERLGLGCGEGVLALSWWWFEG</sequence>
<dbReference type="Proteomes" id="UP001140502">
    <property type="component" value="Unassembled WGS sequence"/>
</dbReference>
<evidence type="ECO:0000313" key="2">
    <source>
        <dbReference type="EMBL" id="KAJ4324559.1"/>
    </source>
</evidence>
<evidence type="ECO:0000256" key="1">
    <source>
        <dbReference type="SAM" id="MobiDB-lite"/>
    </source>
</evidence>
<organism evidence="2 3">
    <name type="scientific">Fusarium piperis</name>
    <dbReference type="NCBI Taxonomy" id="1435070"/>
    <lineage>
        <taxon>Eukaryota</taxon>
        <taxon>Fungi</taxon>
        <taxon>Dikarya</taxon>
        <taxon>Ascomycota</taxon>
        <taxon>Pezizomycotina</taxon>
        <taxon>Sordariomycetes</taxon>
        <taxon>Hypocreomycetidae</taxon>
        <taxon>Hypocreales</taxon>
        <taxon>Nectriaceae</taxon>
        <taxon>Fusarium</taxon>
        <taxon>Fusarium solani species complex</taxon>
    </lineage>
</organism>
<protein>
    <submittedName>
        <fullName evidence="2">Uncharacterized protein</fullName>
    </submittedName>
</protein>
<dbReference type="AlphaFoldDB" id="A0A9W9BQS8"/>
<comment type="caution">
    <text evidence="2">The sequence shown here is derived from an EMBL/GenBank/DDBJ whole genome shotgun (WGS) entry which is preliminary data.</text>
</comment>
<feature type="compositionally biased region" description="Pro residues" evidence="1">
    <location>
        <begin position="289"/>
        <end position="313"/>
    </location>
</feature>
<feature type="region of interest" description="Disordered" evidence="1">
    <location>
        <begin position="128"/>
        <end position="162"/>
    </location>
</feature>
<reference evidence="2" key="1">
    <citation type="submission" date="2022-10" db="EMBL/GenBank/DDBJ databases">
        <title>Tapping the CABI collections for fungal endophytes: first genome assemblies for Collariella, Neodidymelliopsis, Ascochyta clinopodiicola, Didymella pomorum, Didymosphaeria variabile, Neocosmospora piperis and Neocucurbitaria cava.</title>
        <authorList>
            <person name="Hill R."/>
        </authorList>
    </citation>
    <scope>NUCLEOTIDE SEQUENCE</scope>
    <source>
        <strain evidence="2">IMI 366586</strain>
    </source>
</reference>
<dbReference type="OrthoDB" id="5106572at2759"/>
<keyword evidence="3" id="KW-1185">Reference proteome</keyword>
<gene>
    <name evidence="2" type="ORF">N0V84_003838</name>
</gene>
<proteinExistence type="predicted"/>
<feature type="compositionally biased region" description="Low complexity" evidence="1">
    <location>
        <begin position="314"/>
        <end position="329"/>
    </location>
</feature>
<dbReference type="EMBL" id="JAPEUR010000058">
    <property type="protein sequence ID" value="KAJ4324559.1"/>
    <property type="molecule type" value="Genomic_DNA"/>
</dbReference>